<feature type="non-terminal residue" evidence="8">
    <location>
        <position position="1"/>
    </location>
</feature>
<evidence type="ECO:0000256" key="1">
    <source>
        <dbReference type="ARBA" id="ARBA00004123"/>
    </source>
</evidence>
<keyword evidence="5" id="KW-0238">DNA-binding</keyword>
<feature type="domain" description="hAT-like transposase RNase-H fold" evidence="7">
    <location>
        <begin position="291"/>
        <end position="342"/>
    </location>
</feature>
<organism evidence="8 9">
    <name type="scientific">Mucuna pruriens</name>
    <name type="common">Velvet bean</name>
    <name type="synonym">Dolichos pruriens</name>
    <dbReference type="NCBI Taxonomy" id="157652"/>
    <lineage>
        <taxon>Eukaryota</taxon>
        <taxon>Viridiplantae</taxon>
        <taxon>Streptophyta</taxon>
        <taxon>Embryophyta</taxon>
        <taxon>Tracheophyta</taxon>
        <taxon>Spermatophyta</taxon>
        <taxon>Magnoliopsida</taxon>
        <taxon>eudicotyledons</taxon>
        <taxon>Gunneridae</taxon>
        <taxon>Pentapetalae</taxon>
        <taxon>rosids</taxon>
        <taxon>fabids</taxon>
        <taxon>Fabales</taxon>
        <taxon>Fabaceae</taxon>
        <taxon>Papilionoideae</taxon>
        <taxon>50 kb inversion clade</taxon>
        <taxon>NPAAA clade</taxon>
        <taxon>indigoferoid/millettioid clade</taxon>
        <taxon>Phaseoleae</taxon>
        <taxon>Mucuna</taxon>
    </lineage>
</organism>
<evidence type="ECO:0000259" key="7">
    <source>
        <dbReference type="Pfam" id="PF14372"/>
    </source>
</evidence>
<evidence type="ECO:0000256" key="3">
    <source>
        <dbReference type="ARBA" id="ARBA00022771"/>
    </source>
</evidence>
<evidence type="ECO:0000256" key="5">
    <source>
        <dbReference type="ARBA" id="ARBA00023125"/>
    </source>
</evidence>
<evidence type="ECO:0000313" key="8">
    <source>
        <dbReference type="EMBL" id="RDX82535.1"/>
    </source>
</evidence>
<reference evidence="8" key="1">
    <citation type="submission" date="2018-05" db="EMBL/GenBank/DDBJ databases">
        <title>Draft genome of Mucuna pruriens seed.</title>
        <authorList>
            <person name="Nnadi N.E."/>
            <person name="Vos R."/>
            <person name="Hasami M.H."/>
            <person name="Devisetty U.K."/>
            <person name="Aguiy J.C."/>
        </authorList>
    </citation>
    <scope>NUCLEOTIDE SEQUENCE [LARGE SCALE GENOMIC DNA]</scope>
    <source>
        <strain evidence="8">JCA_2017</strain>
    </source>
</reference>
<dbReference type="OrthoDB" id="1721699at2759"/>
<proteinExistence type="predicted"/>
<keyword evidence="9" id="KW-1185">Reference proteome</keyword>
<protein>
    <submittedName>
        <fullName evidence="8">Zinc finger BED domain-containing protein RICESLEEPER 2</fullName>
    </submittedName>
</protein>
<dbReference type="Pfam" id="PF14372">
    <property type="entry name" value="hAT-like_RNase-H"/>
    <property type="match status" value="1"/>
</dbReference>
<dbReference type="PANTHER" id="PTHR46481">
    <property type="entry name" value="ZINC FINGER BED DOMAIN-CONTAINING PROTEIN 4"/>
    <property type="match status" value="1"/>
</dbReference>
<evidence type="ECO:0000256" key="2">
    <source>
        <dbReference type="ARBA" id="ARBA00022723"/>
    </source>
</evidence>
<dbReference type="InterPro" id="IPR025525">
    <property type="entry name" value="hAT-like_transposase_RNase-H"/>
</dbReference>
<dbReference type="GO" id="GO:0005634">
    <property type="term" value="C:nucleus"/>
    <property type="evidence" value="ECO:0007669"/>
    <property type="project" value="UniProtKB-SubCell"/>
</dbReference>
<evidence type="ECO:0000256" key="4">
    <source>
        <dbReference type="ARBA" id="ARBA00022833"/>
    </source>
</evidence>
<dbReference type="PANTHER" id="PTHR46481:SF10">
    <property type="entry name" value="ZINC FINGER BED DOMAIN-CONTAINING PROTEIN 39"/>
    <property type="match status" value="1"/>
</dbReference>
<keyword evidence="3" id="KW-0863">Zinc-finger</keyword>
<gene>
    <name evidence="8" type="ORF">CR513_36656</name>
</gene>
<keyword evidence="2" id="KW-0479">Metal-binding</keyword>
<evidence type="ECO:0000256" key="6">
    <source>
        <dbReference type="ARBA" id="ARBA00023242"/>
    </source>
</evidence>
<dbReference type="Proteomes" id="UP000257109">
    <property type="component" value="Unassembled WGS sequence"/>
</dbReference>
<accession>A0A371FW26</accession>
<dbReference type="GO" id="GO:0003677">
    <property type="term" value="F:DNA binding"/>
    <property type="evidence" value="ECO:0007669"/>
    <property type="project" value="UniProtKB-KW"/>
</dbReference>
<sequence>MWNNFDEVEISGVGKKWERTSTSHLRKYVENCLFIMRVYMTKEKKQPVILFKYSNPSNLFLILGVKFSNERIRKIIAIIVIVHEQLLNIVEEEVWMWAIQYANPDFHKGGNFEREFYFVKVPSPRHEIDVANTIFKCLKTKCFFYVLIMLLNSCLRNLNIEHKSNNGHTLNFLVQYDLGKIKDVIHNICESVCIYESVKYINYNDSRLKAFGDDIFEQKNIKETNFIIDYSIRKNLTFQMLLATLKFKITFLAYKEREPHCIYIYAHSHKVWEKYRKFAKLLEVYKYNLRTTTNLYLVEVWMVRQVIDNALNDKYFFKRAMTALMKVIFEKYWEECNLLMAITNEPCKAD</sequence>
<comment type="caution">
    <text evidence="8">The sequence shown here is derived from an EMBL/GenBank/DDBJ whole genome shotgun (WGS) entry which is preliminary data.</text>
</comment>
<dbReference type="AlphaFoldDB" id="A0A371FW26"/>
<keyword evidence="6" id="KW-0539">Nucleus</keyword>
<dbReference type="GO" id="GO:0008270">
    <property type="term" value="F:zinc ion binding"/>
    <property type="evidence" value="ECO:0007669"/>
    <property type="project" value="UniProtKB-KW"/>
</dbReference>
<comment type="subcellular location">
    <subcellularLocation>
        <location evidence="1">Nucleus</location>
    </subcellularLocation>
</comment>
<evidence type="ECO:0000313" key="9">
    <source>
        <dbReference type="Proteomes" id="UP000257109"/>
    </source>
</evidence>
<keyword evidence="4" id="KW-0862">Zinc</keyword>
<name>A0A371FW26_MUCPR</name>
<dbReference type="EMBL" id="QJKJ01007614">
    <property type="protein sequence ID" value="RDX82535.1"/>
    <property type="molecule type" value="Genomic_DNA"/>
</dbReference>
<dbReference type="InterPro" id="IPR052035">
    <property type="entry name" value="ZnF_BED_domain_contain"/>
</dbReference>